<gene>
    <name evidence="1" type="ORF">P174DRAFT_74509</name>
</gene>
<name>A0A2I1BSJ7_ASPN1</name>
<comment type="caution">
    <text evidence="1">The sequence shown here is derived from an EMBL/GenBank/DDBJ whole genome shotgun (WGS) entry which is preliminary data.</text>
</comment>
<reference evidence="2" key="1">
    <citation type="journal article" date="2018" name="Proc. Natl. Acad. Sci. U.S.A.">
        <title>Linking secondary metabolites to gene clusters through genome sequencing of six diverse Aspergillus species.</title>
        <authorList>
            <person name="Kaerboelling I."/>
            <person name="Vesth T.C."/>
            <person name="Frisvad J.C."/>
            <person name="Nybo J.L."/>
            <person name="Theobald S."/>
            <person name="Kuo A."/>
            <person name="Bowyer P."/>
            <person name="Matsuda Y."/>
            <person name="Mondo S."/>
            <person name="Lyhne E.K."/>
            <person name="Kogle M.E."/>
            <person name="Clum A."/>
            <person name="Lipzen A."/>
            <person name="Salamov A."/>
            <person name="Ngan C.Y."/>
            <person name="Daum C."/>
            <person name="Chiniquy J."/>
            <person name="Barry K."/>
            <person name="LaButti K."/>
            <person name="Haridas S."/>
            <person name="Simmons B.A."/>
            <person name="Magnuson J.K."/>
            <person name="Mortensen U.H."/>
            <person name="Larsen T.O."/>
            <person name="Grigoriev I.V."/>
            <person name="Baker S.E."/>
            <person name="Andersen M.R."/>
        </authorList>
    </citation>
    <scope>NUCLEOTIDE SEQUENCE [LARGE SCALE GENOMIC DNA]</scope>
    <source>
        <strain evidence="2">IBT 16806</strain>
    </source>
</reference>
<dbReference type="AlphaFoldDB" id="A0A2I1BSJ7"/>
<organism evidence="1 2">
    <name type="scientific">Aspergillus novofumigatus (strain IBT 16806)</name>
    <dbReference type="NCBI Taxonomy" id="1392255"/>
    <lineage>
        <taxon>Eukaryota</taxon>
        <taxon>Fungi</taxon>
        <taxon>Dikarya</taxon>
        <taxon>Ascomycota</taxon>
        <taxon>Pezizomycotina</taxon>
        <taxon>Eurotiomycetes</taxon>
        <taxon>Eurotiomycetidae</taxon>
        <taxon>Eurotiales</taxon>
        <taxon>Aspergillaceae</taxon>
        <taxon>Aspergillus</taxon>
        <taxon>Aspergillus subgen. Fumigati</taxon>
    </lineage>
</organism>
<proteinExistence type="predicted"/>
<accession>A0A2I1BSJ7</accession>
<sequence length="157" mass="17718">MNLRSHSSLAQGIWSRAASWSTISVDYHRVPTPPSPHSRDEDGFERQVPLSITREYAWEQQQLPLDLKTFSSTIGIYMHGSLNLNRPRLGIQSGTSATTRFAHVLSQIRTAQRNPCKPLCGGRKPTLKPSRLQTKSPLRKASRISKITSTIWQRVTL</sequence>
<dbReference type="VEuPathDB" id="FungiDB:P174DRAFT_74509"/>
<evidence type="ECO:0000313" key="2">
    <source>
        <dbReference type="Proteomes" id="UP000234474"/>
    </source>
</evidence>
<evidence type="ECO:0000313" key="1">
    <source>
        <dbReference type="EMBL" id="PKX88326.1"/>
    </source>
</evidence>
<dbReference type="Proteomes" id="UP000234474">
    <property type="component" value="Unassembled WGS sequence"/>
</dbReference>
<protein>
    <submittedName>
        <fullName evidence="1">Uncharacterized protein</fullName>
    </submittedName>
</protein>
<dbReference type="STRING" id="1392255.A0A2I1BSJ7"/>
<keyword evidence="2" id="KW-1185">Reference proteome</keyword>
<dbReference type="GeneID" id="36539781"/>
<dbReference type="RefSeq" id="XP_024676921.1">
    <property type="nucleotide sequence ID" value="XM_024832444.1"/>
</dbReference>
<dbReference type="EMBL" id="MSZS01000017">
    <property type="protein sequence ID" value="PKX88326.1"/>
    <property type="molecule type" value="Genomic_DNA"/>
</dbReference>